<evidence type="ECO:0000256" key="10">
    <source>
        <dbReference type="PROSITE-ProRule" id="PRU00460"/>
    </source>
</evidence>
<reference evidence="15" key="2">
    <citation type="submission" date="2025-08" db="UniProtKB">
        <authorList>
            <consortium name="Ensembl"/>
        </authorList>
    </citation>
    <scope>IDENTIFICATION</scope>
</reference>
<dbReference type="InterPro" id="IPR050440">
    <property type="entry name" value="Laminin/Netrin_ECM"/>
</dbReference>
<feature type="coiled-coil region" evidence="11">
    <location>
        <begin position="585"/>
        <end position="675"/>
    </location>
</feature>
<dbReference type="SUPFAM" id="SSF57196">
    <property type="entry name" value="EGF/Laminin"/>
    <property type="match status" value="3"/>
</dbReference>
<evidence type="ECO:0000256" key="11">
    <source>
        <dbReference type="SAM" id="Coils"/>
    </source>
</evidence>
<dbReference type="CDD" id="cd00055">
    <property type="entry name" value="EGF_Lam"/>
    <property type="match status" value="6"/>
</dbReference>
<feature type="disulfide bond" evidence="10">
    <location>
        <begin position="77"/>
        <end position="89"/>
    </location>
</feature>
<keyword evidence="5" id="KW-0677">Repeat</keyword>
<feature type="disulfide bond" evidence="10">
    <location>
        <begin position="97"/>
        <end position="106"/>
    </location>
</feature>
<feature type="coiled-coil region" evidence="11">
    <location>
        <begin position="1045"/>
        <end position="1072"/>
    </location>
</feature>
<feature type="coiled-coil region" evidence="11">
    <location>
        <begin position="936"/>
        <end position="983"/>
    </location>
</feature>
<dbReference type="GeneID" id="114479217"/>
<feature type="signal peptide" evidence="12">
    <location>
        <begin position="1"/>
        <end position="20"/>
    </location>
</feature>
<dbReference type="PROSITE" id="PS01248">
    <property type="entry name" value="EGF_LAM_1"/>
    <property type="match status" value="2"/>
</dbReference>
<dbReference type="PANTHER" id="PTHR10574:SF270">
    <property type="entry name" value="LAMININ SUBUNIT GAMMA-1"/>
    <property type="match status" value="1"/>
</dbReference>
<evidence type="ECO:0000256" key="1">
    <source>
        <dbReference type="ARBA" id="ARBA00004302"/>
    </source>
</evidence>
<dbReference type="Pfam" id="PF24973">
    <property type="entry name" value="EGF_LMN_ATRN"/>
    <property type="match status" value="2"/>
</dbReference>
<gene>
    <name evidence="15" type="primary">lamc2</name>
</gene>
<feature type="chain" id="PRO_5034085287" evidence="12">
    <location>
        <begin position="21"/>
        <end position="1124"/>
    </location>
</feature>
<sequence>MKRTGFSLYGLLVAIYVAQATHTYYSKLRCECNGRSQYCLPDAVGLHCLDCQGNTEGRHCERCKKGFFLQGLSCTPCHCNPTGSVSSACDQTGRCSCKELVTGEKCDQCPNGPIGPNGCSQRRQLREDSGLMTSTCFCYGHSSQCSPKPGYSIHNVSSTFTDSPENWKVATMQGLTPDNTHFRWSPKHQDLEVISKNSLPIYLYAPDSYLGNQLHSYGQNLSFSLRLDRGIRYPSSNDVILEGAGLRVGASLGDLRFTIPCGKKIDYSFRLDEKPSSGWSPRLSTFQFQTLLQNLTAIKIRSTFGENGRGYLDNVRLVSARPGNGISARWVQTCSCPQGHEGDLCERCSPGFRRSVPEDGAFSSCEPCSCTGGSCDPKTGDCYSADEIQGDSSCSEGFYRNPTQPDTCVKCPCPQGISCALDPGASLPRCHGCPKGTTGLRCDTCEEGFYAVQGSTGSQPSCKPCQCNGHIDLSVAGSCDRKNGKCLKCMNNTMGQSCETCIKGFYHSQLTDACKPCNCHPQSESEQCDDLGQCKCRLGFEGQKCQWSSCPSCFNPIKKKMEVYSDELKKLERQVMDGDLRPSNTAQMKAALREAEEMVNDMQDNAELLAELERKLISRQSSISKSQLNHGKDIQKIADSTDELKQQQQKYKTKAKQVQTLLDEMETKLGEAKRSLQRIELPLGDSPLDSNVLSRLMQAALGLADKHNTTANAVGKTASAALADSEKSLDLVKNLVNKENKVKGLVENLSKMFDQIPGQVKGLEKQAISVANEAKDESKRAENMLKEIGKMESNILPVLKDDIRTMVSRMDKVKKQVGENTLGLDDLRDAVQLNKDKAEKELTTGKAAQKEVDKLKDRVDVAKVNAENALKNINLNTKELDSALDTIRGFDHQIDTSKAAADESIKRLPKISGIVKQASKNNAEMLSHLGTVSEDFNDALGAINNMEALVNNLEKTLGSLPSHDDLLNEATRLNREAQALKTTMTNTAVGLSSELDEAKRLEADAEDASIGAAAAFNHAKQARDVVSKTLQDVNTLLANMNKPGVKVDEKQLKQLEDELANAQREVEDNLRPKLQDMEKLEDAHRRRLEGIKVDIETILADIINLEDILKSIPSGCYNSARELP</sequence>
<keyword evidence="2" id="KW-0964">Secreted</keyword>
<dbReference type="GO" id="GO:0007411">
    <property type="term" value="P:axon guidance"/>
    <property type="evidence" value="ECO:0007669"/>
    <property type="project" value="TreeGrafter"/>
</dbReference>
<keyword evidence="11" id="KW-0175">Coiled coil</keyword>
<dbReference type="FunFam" id="2.10.25.10:FF:000180">
    <property type="entry name" value="Netrin G2"/>
    <property type="match status" value="1"/>
</dbReference>
<keyword evidence="6" id="KW-0084">Basement membrane</keyword>
<keyword evidence="7 10" id="KW-1015">Disulfide bond</keyword>
<dbReference type="PROSITE" id="PS50027">
    <property type="entry name" value="EGF_LAM_2"/>
    <property type="match status" value="2"/>
</dbReference>
<feature type="domain" description="Laminin EGF-like" evidence="13">
    <location>
        <begin position="77"/>
        <end position="121"/>
    </location>
</feature>
<evidence type="ECO:0000256" key="2">
    <source>
        <dbReference type="ARBA" id="ARBA00022525"/>
    </source>
</evidence>
<dbReference type="Pfam" id="PF00052">
    <property type="entry name" value="Laminin_B"/>
    <property type="match status" value="1"/>
</dbReference>
<reference evidence="15" key="3">
    <citation type="submission" date="2025-09" db="UniProtKB">
        <authorList>
            <consortium name="Ensembl"/>
        </authorList>
    </citation>
    <scope>IDENTIFICATION</scope>
</reference>
<dbReference type="Gene3D" id="2.10.25.10">
    <property type="entry name" value="Laminin"/>
    <property type="match status" value="5"/>
</dbReference>
<evidence type="ECO:0000256" key="12">
    <source>
        <dbReference type="SAM" id="SignalP"/>
    </source>
</evidence>
<dbReference type="SMART" id="SM00180">
    <property type="entry name" value="EGF_Lam"/>
    <property type="match status" value="5"/>
</dbReference>
<accession>A0A8C5GXP8</accession>
<comment type="caution">
    <text evidence="10">Lacks conserved residue(s) required for the propagation of feature annotation.</text>
</comment>
<dbReference type="Proteomes" id="UP000694680">
    <property type="component" value="Chromosome 17"/>
</dbReference>
<dbReference type="PANTHER" id="PTHR10574">
    <property type="entry name" value="NETRIN/LAMININ-RELATED"/>
    <property type="match status" value="1"/>
</dbReference>
<feature type="disulfide bond" evidence="10">
    <location>
        <begin position="489"/>
        <end position="498"/>
    </location>
</feature>
<evidence type="ECO:0000313" key="16">
    <source>
        <dbReference type="Proteomes" id="UP000694680"/>
    </source>
</evidence>
<evidence type="ECO:0000256" key="4">
    <source>
        <dbReference type="ARBA" id="ARBA00022729"/>
    </source>
</evidence>
<evidence type="ECO:0000256" key="8">
    <source>
        <dbReference type="ARBA" id="ARBA00023180"/>
    </source>
</evidence>
<evidence type="ECO:0000256" key="3">
    <source>
        <dbReference type="ARBA" id="ARBA00022530"/>
    </source>
</evidence>
<keyword evidence="3" id="KW-0272">Extracellular matrix</keyword>
<evidence type="ECO:0000313" key="15">
    <source>
        <dbReference type="Ensembl" id="ENSGWIP00000036712.1"/>
    </source>
</evidence>
<feature type="coiled-coil region" evidence="11">
    <location>
        <begin position="845"/>
        <end position="872"/>
    </location>
</feature>
<dbReference type="GO" id="GO:0005604">
    <property type="term" value="C:basement membrane"/>
    <property type="evidence" value="ECO:0007669"/>
    <property type="project" value="UniProtKB-SubCell"/>
</dbReference>
<evidence type="ECO:0000256" key="9">
    <source>
        <dbReference type="ARBA" id="ARBA00023292"/>
    </source>
</evidence>
<dbReference type="OrthoDB" id="430826at2759"/>
<dbReference type="FunFam" id="2.10.25.10:FF:000188">
    <property type="entry name" value="Laminin subunit gamma 2"/>
    <property type="match status" value="1"/>
</dbReference>
<protein>
    <submittedName>
        <fullName evidence="15">Laminin subunit gamma-2-like</fullName>
    </submittedName>
</protein>
<dbReference type="GO" id="GO:0009887">
    <property type="term" value="P:animal organ morphogenesis"/>
    <property type="evidence" value="ECO:0007669"/>
    <property type="project" value="TreeGrafter"/>
</dbReference>
<dbReference type="PROSITE" id="PS51115">
    <property type="entry name" value="LAMININ_IVA"/>
    <property type="match status" value="1"/>
</dbReference>
<reference evidence="15" key="1">
    <citation type="submission" date="2020-06" db="EMBL/GenBank/DDBJ databases">
        <authorList>
            <consortium name="Wellcome Sanger Institute Data Sharing"/>
        </authorList>
    </citation>
    <scope>NUCLEOTIDE SEQUENCE [LARGE SCALE GENOMIC DNA]</scope>
</reference>
<dbReference type="InterPro" id="IPR056863">
    <property type="entry name" value="LMN_ATRN_NET-like_EGF"/>
</dbReference>
<dbReference type="RefSeq" id="XP_028328576.1">
    <property type="nucleotide sequence ID" value="XM_028472775.1"/>
</dbReference>
<proteinExistence type="predicted"/>
<keyword evidence="4 12" id="KW-0732">Signal</keyword>
<evidence type="ECO:0000259" key="14">
    <source>
        <dbReference type="PROSITE" id="PS51115"/>
    </source>
</evidence>
<dbReference type="CTD" id="3918"/>
<evidence type="ECO:0000256" key="5">
    <source>
        <dbReference type="ARBA" id="ARBA00022737"/>
    </source>
</evidence>
<dbReference type="GO" id="GO:0009888">
    <property type="term" value="P:tissue development"/>
    <property type="evidence" value="ECO:0007669"/>
    <property type="project" value="TreeGrafter"/>
</dbReference>
<dbReference type="FunFam" id="2.10.25.10:FF:000130">
    <property type="entry name" value="Laminin subunit beta 1"/>
    <property type="match status" value="1"/>
</dbReference>
<feature type="domain" description="Laminin IV type A" evidence="14">
    <location>
        <begin position="162"/>
        <end position="333"/>
    </location>
</feature>
<dbReference type="AlphaFoldDB" id="A0A8C5GXP8"/>
<dbReference type="InterPro" id="IPR002049">
    <property type="entry name" value="LE_dom"/>
</dbReference>
<comment type="subcellular location">
    <subcellularLocation>
        <location evidence="1">Secreted</location>
        <location evidence="1">Extracellular space</location>
        <location evidence="1">Extracellular matrix</location>
        <location evidence="1">Basement membrane</location>
    </subcellularLocation>
</comment>
<keyword evidence="9 10" id="KW-0424">Laminin EGF-like domain</keyword>
<evidence type="ECO:0000259" key="13">
    <source>
        <dbReference type="PROSITE" id="PS50027"/>
    </source>
</evidence>
<dbReference type="Pfam" id="PF00053">
    <property type="entry name" value="EGF_laminin"/>
    <property type="match status" value="4"/>
</dbReference>
<organism evidence="15 16">
    <name type="scientific">Gouania willdenowi</name>
    <name type="common">Blunt-snouted clingfish</name>
    <name type="synonym">Lepadogaster willdenowi</name>
    <dbReference type="NCBI Taxonomy" id="441366"/>
    <lineage>
        <taxon>Eukaryota</taxon>
        <taxon>Metazoa</taxon>
        <taxon>Chordata</taxon>
        <taxon>Craniata</taxon>
        <taxon>Vertebrata</taxon>
        <taxon>Euteleostomi</taxon>
        <taxon>Actinopterygii</taxon>
        <taxon>Neopterygii</taxon>
        <taxon>Teleostei</taxon>
        <taxon>Neoteleostei</taxon>
        <taxon>Acanthomorphata</taxon>
        <taxon>Ovalentaria</taxon>
        <taxon>Blenniimorphae</taxon>
        <taxon>Blenniiformes</taxon>
        <taxon>Gobiesocoidei</taxon>
        <taxon>Gobiesocidae</taxon>
        <taxon>Gobiesocinae</taxon>
        <taxon>Gouania</taxon>
    </lineage>
</organism>
<dbReference type="InterPro" id="IPR000034">
    <property type="entry name" value="Laminin_IV"/>
</dbReference>
<dbReference type="Ensembl" id="ENSGWIT00000040002.1">
    <property type="protein sequence ID" value="ENSGWIP00000036712.1"/>
    <property type="gene ID" value="ENSGWIG00000018890.1"/>
</dbReference>
<keyword evidence="8" id="KW-0325">Glycoprotein</keyword>
<name>A0A8C5GXP8_GOUWI</name>
<evidence type="ECO:0000256" key="6">
    <source>
        <dbReference type="ARBA" id="ARBA00022869"/>
    </source>
</evidence>
<feature type="domain" description="Laminin EGF-like" evidence="13">
    <location>
        <begin position="465"/>
        <end position="516"/>
    </location>
</feature>
<keyword evidence="16" id="KW-1185">Reference proteome</keyword>
<evidence type="ECO:0000256" key="7">
    <source>
        <dbReference type="ARBA" id="ARBA00023157"/>
    </source>
</evidence>
<dbReference type="SMART" id="SM00281">
    <property type="entry name" value="LamB"/>
    <property type="match status" value="1"/>
</dbReference>